<feature type="transmembrane region" description="Helical" evidence="7">
    <location>
        <begin position="147"/>
        <end position="169"/>
    </location>
</feature>
<evidence type="ECO:0000256" key="4">
    <source>
        <dbReference type="ARBA" id="ARBA00022989"/>
    </source>
</evidence>
<dbReference type="FunFam" id="1.20.1250.20:FF:000064">
    <property type="entry name" value="MFS allantoate transporter"/>
    <property type="match status" value="1"/>
</dbReference>
<comment type="similarity">
    <text evidence="6">Belongs to the major facilitator superfamily. Allantoate permease family.</text>
</comment>
<feature type="transmembrane region" description="Helical" evidence="7">
    <location>
        <begin position="120"/>
        <end position="141"/>
    </location>
</feature>
<dbReference type="Proteomes" id="UP000803884">
    <property type="component" value="Unassembled WGS sequence"/>
</dbReference>
<evidence type="ECO:0000256" key="6">
    <source>
        <dbReference type="ARBA" id="ARBA00037968"/>
    </source>
</evidence>
<dbReference type="Pfam" id="PF07690">
    <property type="entry name" value="MFS_1"/>
    <property type="match status" value="1"/>
</dbReference>
<evidence type="ECO:0000259" key="8">
    <source>
        <dbReference type="PROSITE" id="PS50850"/>
    </source>
</evidence>
<feature type="domain" description="Major facilitator superfamily (MFS) profile" evidence="8">
    <location>
        <begin position="53"/>
        <end position="461"/>
    </location>
</feature>
<evidence type="ECO:0000256" key="2">
    <source>
        <dbReference type="ARBA" id="ARBA00022448"/>
    </source>
</evidence>
<evidence type="ECO:0000256" key="7">
    <source>
        <dbReference type="SAM" id="Phobius"/>
    </source>
</evidence>
<dbReference type="InterPro" id="IPR036259">
    <property type="entry name" value="MFS_trans_sf"/>
</dbReference>
<dbReference type="PANTHER" id="PTHR43791:SF103">
    <property type="entry name" value="MAJOR FACILITATOR SUPERFAMILY (MFS) PROFILE DOMAIN-CONTAINING PROTEIN-RELATED"/>
    <property type="match status" value="1"/>
</dbReference>
<dbReference type="PANTHER" id="PTHR43791">
    <property type="entry name" value="PERMEASE-RELATED"/>
    <property type="match status" value="1"/>
</dbReference>
<dbReference type="SUPFAM" id="SSF103473">
    <property type="entry name" value="MFS general substrate transporter"/>
    <property type="match status" value="1"/>
</dbReference>
<dbReference type="InterPro" id="IPR011701">
    <property type="entry name" value="MFS"/>
</dbReference>
<comment type="caution">
    <text evidence="9">The sequence shown here is derived from an EMBL/GenBank/DDBJ whole genome shotgun (WGS) entry which is preliminary data.</text>
</comment>
<feature type="transmembrane region" description="Helical" evidence="7">
    <location>
        <begin position="346"/>
        <end position="365"/>
    </location>
</feature>
<evidence type="ECO:0000256" key="3">
    <source>
        <dbReference type="ARBA" id="ARBA00022692"/>
    </source>
</evidence>
<dbReference type="GO" id="GO:0016020">
    <property type="term" value="C:membrane"/>
    <property type="evidence" value="ECO:0007669"/>
    <property type="project" value="UniProtKB-SubCell"/>
</dbReference>
<keyword evidence="2" id="KW-0813">Transport</keyword>
<proteinExistence type="inferred from homology"/>
<comment type="subcellular location">
    <subcellularLocation>
        <location evidence="1">Membrane</location>
        <topology evidence="1">Multi-pass membrane protein</topology>
    </subcellularLocation>
</comment>
<gene>
    <name evidence="9" type="ORF">WHR41_05879</name>
</gene>
<accession>A0AB34KKL4</accession>
<dbReference type="GeneID" id="96007322"/>
<dbReference type="Gene3D" id="1.20.1250.20">
    <property type="entry name" value="MFS general substrate transporter like domains"/>
    <property type="match status" value="1"/>
</dbReference>
<protein>
    <recommendedName>
        <fullName evidence="8">Major facilitator superfamily (MFS) profile domain-containing protein</fullName>
    </recommendedName>
</protein>
<feature type="transmembrane region" description="Helical" evidence="7">
    <location>
        <begin position="317"/>
        <end position="339"/>
    </location>
</feature>
<dbReference type="InterPro" id="IPR020846">
    <property type="entry name" value="MFS_dom"/>
</dbReference>
<feature type="transmembrane region" description="Helical" evidence="7">
    <location>
        <begin position="281"/>
        <end position="305"/>
    </location>
</feature>
<sequence length="508" mass="56348">MPAIEKEAEAAEDSMIPAEKGYDVPNESHELDTAGFISPEEERAVVRKIDLVILPFLCFVFLLQYLDKQSLSYAAVFGLIDDLNMTSEQYSWCSSIFYVGQLVAEYPFIYLMSKLPLTKLVGATVIIWGGMCMCLAAPQSFASFAAVRFLLGFSEGAVSPAFVTITSIWYQKKEHATRTALWVSMNGVAQVIGCLLMYGIGKNQSLPLQPWRTLFIICGAITCGTGVLFFFLMPTGPKDAWFLTAREKETLSIRMARDREGGDKTEFSLRQLRETLLDPKAWFVFAFGVLVTMQSPVLTFASLVIKSIGYDRYETMLFTAPSGAVQVALLWIGVAGCWIFPNNRTLVTMALIIPPLVGNVLLMQLSLDAGWGMIVSAWLASCITAVMSPLLSLTASNSKGNTKRAIVNAMFFIGYCAGCIASPQLWTKPPRYFSGVVTAIVTWCLLFITILAYRLLCKRDNANRDQAVDENRRADASNIATDGVILDKNGTPETDFTDKEDRRFRYSY</sequence>
<dbReference type="PROSITE" id="PS50850">
    <property type="entry name" value="MFS"/>
    <property type="match status" value="1"/>
</dbReference>
<keyword evidence="10" id="KW-1185">Reference proteome</keyword>
<organism evidence="9 10">
    <name type="scientific">Cladosporium halotolerans</name>
    <dbReference type="NCBI Taxonomy" id="1052096"/>
    <lineage>
        <taxon>Eukaryota</taxon>
        <taxon>Fungi</taxon>
        <taxon>Dikarya</taxon>
        <taxon>Ascomycota</taxon>
        <taxon>Pezizomycotina</taxon>
        <taxon>Dothideomycetes</taxon>
        <taxon>Dothideomycetidae</taxon>
        <taxon>Cladosporiales</taxon>
        <taxon>Cladosporiaceae</taxon>
        <taxon>Cladosporium</taxon>
    </lineage>
</organism>
<dbReference type="AlphaFoldDB" id="A0AB34KKL4"/>
<evidence type="ECO:0000256" key="5">
    <source>
        <dbReference type="ARBA" id="ARBA00023136"/>
    </source>
</evidence>
<keyword evidence="4 7" id="KW-1133">Transmembrane helix</keyword>
<reference evidence="9 10" key="1">
    <citation type="journal article" date="2020" name="Microbiol. Resour. Announc.">
        <title>Draft Genome Sequence of a Cladosporium Species Isolated from the Mesophotic Ascidian Didemnum maculosum.</title>
        <authorList>
            <person name="Gioti A."/>
            <person name="Siaperas R."/>
            <person name="Nikolaivits E."/>
            <person name="Le Goff G."/>
            <person name="Ouazzani J."/>
            <person name="Kotoulas G."/>
            <person name="Topakas E."/>
        </authorList>
    </citation>
    <scope>NUCLEOTIDE SEQUENCE [LARGE SCALE GENOMIC DNA]</scope>
    <source>
        <strain evidence="9 10">TM138-S3</strain>
    </source>
</reference>
<evidence type="ECO:0000313" key="10">
    <source>
        <dbReference type="Proteomes" id="UP000803884"/>
    </source>
</evidence>
<feature type="transmembrane region" description="Helical" evidence="7">
    <location>
        <begin position="213"/>
        <end position="233"/>
    </location>
</feature>
<keyword evidence="3 7" id="KW-0812">Transmembrane</keyword>
<keyword evidence="5 7" id="KW-0472">Membrane</keyword>
<evidence type="ECO:0000313" key="9">
    <source>
        <dbReference type="EMBL" id="KAL1585343.1"/>
    </source>
</evidence>
<feature type="transmembrane region" description="Helical" evidence="7">
    <location>
        <begin position="371"/>
        <end position="393"/>
    </location>
</feature>
<dbReference type="EMBL" id="JAAQHG020000020">
    <property type="protein sequence ID" value="KAL1585343.1"/>
    <property type="molecule type" value="Genomic_DNA"/>
</dbReference>
<dbReference type="GO" id="GO:0022857">
    <property type="term" value="F:transmembrane transporter activity"/>
    <property type="evidence" value="ECO:0007669"/>
    <property type="project" value="InterPro"/>
</dbReference>
<name>A0AB34KKL4_9PEZI</name>
<feature type="transmembrane region" description="Helical" evidence="7">
    <location>
        <begin position="432"/>
        <end position="456"/>
    </location>
</feature>
<evidence type="ECO:0000256" key="1">
    <source>
        <dbReference type="ARBA" id="ARBA00004141"/>
    </source>
</evidence>
<feature type="transmembrane region" description="Helical" evidence="7">
    <location>
        <begin position="405"/>
        <end position="426"/>
    </location>
</feature>
<feature type="transmembrane region" description="Helical" evidence="7">
    <location>
        <begin position="181"/>
        <end position="201"/>
    </location>
</feature>
<dbReference type="RefSeq" id="XP_069228449.1">
    <property type="nucleotide sequence ID" value="XM_069374484.1"/>
</dbReference>